<accession>S5YWU7</accession>
<dbReference type="GO" id="GO:0006302">
    <property type="term" value="P:double-strand break repair"/>
    <property type="evidence" value="ECO:0007669"/>
    <property type="project" value="InterPro"/>
</dbReference>
<sequence>MKSFAQMVSCFGSMCRLPSGLANSLHLLLRKRCESRGQEMSGQEKVFFEEEVSGYPVPRVASLKVYGQVGRVQNLTLHFEPDITVIAGQNGVGKTTILRILADKLTEYGSAEFRRQKLQSLSIGIRPGTKSRGVKTVLLFGRREGGENGPEMDETTFSSDGFVAWWNERDIAHARAVRDSGDLTVKDPQLQVFQEALARVEAFKGVKVYSAGNTMAFERSGVKMKWHELSSGERSVFSLFGMIARRVALSSEEYSRPLVLVLIDEIDLHLHPKWQRTIVPLLREAFPDVQFVVTTHSPQVVGSVEGRCVRLLALSDNGDIKVSVPKATMGVDSNFILEALMDADERAPEAAAQIDEVIELIKQKRFADAQFRVDALKDIIEGDAPIISRMQLQLDMARKRSAS</sequence>
<reference evidence="2 3" key="1">
    <citation type="journal article" date="2014" name="BMC Genomics">
        <title>Architecture and functions of a multipartite genome of the methylotrophic bacterium Paracoccus aminophilus JCM 7686, containing primary and secondary chromids.</title>
        <authorList>
            <person name="Dziewit L."/>
            <person name="Czarnecki J."/>
            <person name="Wibberg D."/>
            <person name="Radlinska M."/>
            <person name="Mrozek P."/>
            <person name="Szymczak M."/>
            <person name="Schluter A."/>
            <person name="Puhler A."/>
            <person name="Bartosik D."/>
        </authorList>
    </citation>
    <scope>NUCLEOTIDE SEQUENCE [LARGE SCALE GENOMIC DNA]</scope>
    <source>
        <strain evidence="2">JCM 7686</strain>
    </source>
</reference>
<dbReference type="PATRIC" id="fig|1367847.3.peg.2622"/>
<dbReference type="InterPro" id="IPR003593">
    <property type="entry name" value="AAA+_ATPase"/>
</dbReference>
<protein>
    <recommendedName>
        <fullName evidence="1">AAA+ ATPase domain-containing protein</fullName>
    </recommendedName>
</protein>
<dbReference type="InterPro" id="IPR027417">
    <property type="entry name" value="P-loop_NTPase"/>
</dbReference>
<dbReference type="Pfam" id="PF13476">
    <property type="entry name" value="AAA_23"/>
    <property type="match status" value="1"/>
</dbReference>
<evidence type="ECO:0000313" key="3">
    <source>
        <dbReference type="Proteomes" id="UP000015480"/>
    </source>
</evidence>
<dbReference type="InterPro" id="IPR038729">
    <property type="entry name" value="Rad50/SbcC_AAA"/>
</dbReference>
<dbReference type="GO" id="GO:0016887">
    <property type="term" value="F:ATP hydrolysis activity"/>
    <property type="evidence" value="ECO:0007669"/>
    <property type="project" value="InterPro"/>
</dbReference>
<dbReference type="CDD" id="cd00267">
    <property type="entry name" value="ABC_ATPase"/>
    <property type="match status" value="1"/>
</dbReference>
<dbReference type="KEGG" id="pami:JCM7686_2619"/>
<dbReference type="InterPro" id="IPR003959">
    <property type="entry name" value="ATPase_AAA_core"/>
</dbReference>
<dbReference type="GO" id="GO:0005524">
    <property type="term" value="F:ATP binding"/>
    <property type="evidence" value="ECO:0007669"/>
    <property type="project" value="InterPro"/>
</dbReference>
<dbReference type="HOGENOM" id="CLU_683039_0_0_5"/>
<dbReference type="Proteomes" id="UP000015480">
    <property type="component" value="Chromosome"/>
</dbReference>
<evidence type="ECO:0000259" key="1">
    <source>
        <dbReference type="SMART" id="SM00382"/>
    </source>
</evidence>
<dbReference type="AlphaFoldDB" id="S5YWU7"/>
<dbReference type="PANTHER" id="PTHR43581">
    <property type="entry name" value="ATP/GTP PHOSPHATASE"/>
    <property type="match status" value="1"/>
</dbReference>
<gene>
    <name evidence="2" type="ORF">JCM7686_2619</name>
</gene>
<dbReference type="SUPFAM" id="SSF52540">
    <property type="entry name" value="P-loop containing nucleoside triphosphate hydrolases"/>
    <property type="match status" value="1"/>
</dbReference>
<dbReference type="Pfam" id="PF13304">
    <property type="entry name" value="AAA_21"/>
    <property type="match status" value="1"/>
</dbReference>
<evidence type="ECO:0000313" key="2">
    <source>
        <dbReference type="EMBL" id="AGT09686.1"/>
    </source>
</evidence>
<keyword evidence="3" id="KW-1185">Reference proteome</keyword>
<dbReference type="InterPro" id="IPR051396">
    <property type="entry name" value="Bact_Antivir_Def_Nuclease"/>
</dbReference>
<dbReference type="EMBL" id="CP006650">
    <property type="protein sequence ID" value="AGT09686.1"/>
    <property type="molecule type" value="Genomic_DNA"/>
</dbReference>
<name>S5YWU7_PARAH</name>
<proteinExistence type="predicted"/>
<dbReference type="STRING" id="1367847.JCM7686_2619"/>
<dbReference type="SMART" id="SM00382">
    <property type="entry name" value="AAA"/>
    <property type="match status" value="1"/>
</dbReference>
<feature type="domain" description="AAA+ ATPase" evidence="1">
    <location>
        <begin position="80"/>
        <end position="319"/>
    </location>
</feature>
<dbReference type="eggNOG" id="COG3950">
    <property type="taxonomic scope" value="Bacteria"/>
</dbReference>
<dbReference type="Gene3D" id="3.40.50.300">
    <property type="entry name" value="P-loop containing nucleotide triphosphate hydrolases"/>
    <property type="match status" value="2"/>
</dbReference>
<organism evidence="2 3">
    <name type="scientific">Paracoccus aminophilus JCM 7686</name>
    <dbReference type="NCBI Taxonomy" id="1367847"/>
    <lineage>
        <taxon>Bacteria</taxon>
        <taxon>Pseudomonadati</taxon>
        <taxon>Pseudomonadota</taxon>
        <taxon>Alphaproteobacteria</taxon>
        <taxon>Rhodobacterales</taxon>
        <taxon>Paracoccaceae</taxon>
        <taxon>Paracoccus</taxon>
    </lineage>
</organism>
<dbReference type="PANTHER" id="PTHR43581:SF2">
    <property type="entry name" value="EXCINUCLEASE ATPASE SUBUNIT"/>
    <property type="match status" value="1"/>
</dbReference>